<protein>
    <submittedName>
        <fullName evidence="1">Ribbon-helix-helix protein, CopG family</fullName>
    </submittedName>
</protein>
<dbReference type="AlphaFoldDB" id="A0A6B1D2R9"/>
<evidence type="ECO:0000313" key="1">
    <source>
        <dbReference type="EMBL" id="MYC93795.1"/>
    </source>
</evidence>
<sequence length="80" mass="9034">MDKQNVTLSLPRSVLHTAEKIAKDQNRSLSELVAELLSELAERENLYARAMRKHLALLTQDTDLGTCGSTSWTRADLHDR</sequence>
<dbReference type="SUPFAM" id="SSF47598">
    <property type="entry name" value="Ribbon-helix-helix"/>
    <property type="match status" value="1"/>
</dbReference>
<proteinExistence type="predicted"/>
<organism evidence="1">
    <name type="scientific">Caldilineaceae bacterium SB0661_bin_32</name>
    <dbReference type="NCBI Taxonomy" id="2605255"/>
    <lineage>
        <taxon>Bacteria</taxon>
        <taxon>Bacillati</taxon>
        <taxon>Chloroflexota</taxon>
        <taxon>Caldilineae</taxon>
        <taxon>Caldilineales</taxon>
        <taxon>Caldilineaceae</taxon>
    </lineage>
</organism>
<accession>A0A6B1D2R9</accession>
<dbReference type="GO" id="GO:0006355">
    <property type="term" value="P:regulation of DNA-templated transcription"/>
    <property type="evidence" value="ECO:0007669"/>
    <property type="project" value="InterPro"/>
</dbReference>
<dbReference type="Pfam" id="PF19891">
    <property type="entry name" value="DUF6364"/>
    <property type="match status" value="1"/>
</dbReference>
<reference evidence="1" key="1">
    <citation type="submission" date="2019-09" db="EMBL/GenBank/DDBJ databases">
        <title>Characterisation of the sponge microbiome using genome-centric metagenomics.</title>
        <authorList>
            <person name="Engelberts J.P."/>
            <person name="Robbins S.J."/>
            <person name="De Goeij J.M."/>
            <person name="Aranda M."/>
            <person name="Bell S.C."/>
            <person name="Webster N.S."/>
        </authorList>
    </citation>
    <scope>NUCLEOTIDE SEQUENCE</scope>
    <source>
        <strain evidence="1">SB0661_bin_32</strain>
    </source>
</reference>
<dbReference type="InterPro" id="IPR010985">
    <property type="entry name" value="Ribbon_hlx_hlx"/>
</dbReference>
<gene>
    <name evidence="1" type="ORF">F4X14_02395</name>
</gene>
<dbReference type="EMBL" id="VXMH01000014">
    <property type="protein sequence ID" value="MYC93795.1"/>
    <property type="molecule type" value="Genomic_DNA"/>
</dbReference>
<name>A0A6B1D2R9_9CHLR</name>
<comment type="caution">
    <text evidence="1">The sequence shown here is derived from an EMBL/GenBank/DDBJ whole genome shotgun (WGS) entry which is preliminary data.</text>
</comment>
<dbReference type="InterPro" id="IPR045944">
    <property type="entry name" value="DUF6364"/>
</dbReference>